<sequence length="228" mass="25076">MQKRQAQSNSKSRSEKFNPHQEEVASGFPIEPPRISQAREDSGISRHGHHHKRASHSGPLVNPAAWVKAGKNMDDVSKVSNGAEISTLSGPMAARRSFLSEDKREKSSSLQSGAPKLVSRFPGSFKEVSSESMKRRDQMQGPANSHQNEDGRSSNKDPVLLGYGSKGSKIHYSGPLIVPSSNMDQMLKDHDRHIQEAVRRARIDKAKIRKMQAEGNQVSSASLFVAGR</sequence>
<feature type="compositionally biased region" description="Polar residues" evidence="1">
    <location>
        <begin position="1"/>
        <end position="11"/>
    </location>
</feature>
<evidence type="ECO:0000313" key="2">
    <source>
        <dbReference type="Proteomes" id="UP000813463"/>
    </source>
</evidence>
<protein>
    <submittedName>
        <fullName evidence="3">Probable serine/threonine-protein kinase At1g09600</fullName>
    </submittedName>
</protein>
<name>A0ABM3R388_SPIOL</name>
<proteinExistence type="predicted"/>
<organism evidence="2 3">
    <name type="scientific">Spinacia oleracea</name>
    <name type="common">Spinach</name>
    <dbReference type="NCBI Taxonomy" id="3562"/>
    <lineage>
        <taxon>Eukaryota</taxon>
        <taxon>Viridiplantae</taxon>
        <taxon>Streptophyta</taxon>
        <taxon>Embryophyta</taxon>
        <taxon>Tracheophyta</taxon>
        <taxon>Spermatophyta</taxon>
        <taxon>Magnoliopsida</taxon>
        <taxon>eudicotyledons</taxon>
        <taxon>Gunneridae</taxon>
        <taxon>Pentapetalae</taxon>
        <taxon>Caryophyllales</taxon>
        <taxon>Chenopodiaceae</taxon>
        <taxon>Chenopodioideae</taxon>
        <taxon>Anserineae</taxon>
        <taxon>Spinacia</taxon>
    </lineage>
</organism>
<evidence type="ECO:0000256" key="1">
    <source>
        <dbReference type="SAM" id="MobiDB-lite"/>
    </source>
</evidence>
<dbReference type="RefSeq" id="XP_056690080.1">
    <property type="nucleotide sequence ID" value="XM_056834102.1"/>
</dbReference>
<keyword evidence="3" id="KW-0808">Transferase</keyword>
<reference evidence="3" key="1">
    <citation type="submission" date="2025-08" db="UniProtKB">
        <authorList>
            <consortium name="RefSeq"/>
        </authorList>
    </citation>
    <scope>IDENTIFICATION</scope>
    <source>
        <tissue evidence="3">Leaf</tissue>
    </source>
</reference>
<evidence type="ECO:0000313" key="3">
    <source>
        <dbReference type="RefSeq" id="XP_056690080.1"/>
    </source>
</evidence>
<keyword evidence="2" id="KW-1185">Reference proteome</keyword>
<accession>A0ABM3R388</accession>
<feature type="region of interest" description="Disordered" evidence="1">
    <location>
        <begin position="1"/>
        <end position="66"/>
    </location>
</feature>
<feature type="compositionally biased region" description="Basic and acidic residues" evidence="1">
    <location>
        <begin position="98"/>
        <end position="107"/>
    </location>
</feature>
<gene>
    <name evidence="3" type="primary">LOC130465114</name>
</gene>
<feature type="region of interest" description="Disordered" evidence="1">
    <location>
        <begin position="81"/>
        <end position="164"/>
    </location>
</feature>
<keyword evidence="3" id="KW-0418">Kinase</keyword>
<dbReference type="Proteomes" id="UP000813463">
    <property type="component" value="Unplaced"/>
</dbReference>
<dbReference type="GO" id="GO:0016301">
    <property type="term" value="F:kinase activity"/>
    <property type="evidence" value="ECO:0007669"/>
    <property type="project" value="UniProtKB-KW"/>
</dbReference>
<dbReference type="GeneID" id="130465114"/>
<feature type="compositionally biased region" description="Basic and acidic residues" evidence="1">
    <location>
        <begin position="128"/>
        <end position="138"/>
    </location>
</feature>
<feature type="compositionally biased region" description="Basic and acidic residues" evidence="1">
    <location>
        <begin position="12"/>
        <end position="23"/>
    </location>
</feature>
<feature type="compositionally biased region" description="Basic residues" evidence="1">
    <location>
        <begin position="46"/>
        <end position="55"/>
    </location>
</feature>